<feature type="region of interest" description="Disordered" evidence="1">
    <location>
        <begin position="46"/>
        <end position="81"/>
    </location>
</feature>
<evidence type="ECO:0000256" key="1">
    <source>
        <dbReference type="SAM" id="MobiDB-lite"/>
    </source>
</evidence>
<keyword evidence="3" id="KW-1185">Reference proteome</keyword>
<protein>
    <submittedName>
        <fullName evidence="2">Uncharacterized protein</fullName>
    </submittedName>
</protein>
<evidence type="ECO:0000313" key="2">
    <source>
        <dbReference type="EMBL" id="MXQ87374.1"/>
    </source>
</evidence>
<comment type="caution">
    <text evidence="2">The sequence shown here is derived from an EMBL/GenBank/DDBJ whole genome shotgun (WGS) entry which is preliminary data.</text>
</comment>
<evidence type="ECO:0000313" key="3">
    <source>
        <dbReference type="Proteomes" id="UP000322234"/>
    </source>
</evidence>
<reference evidence="2" key="1">
    <citation type="submission" date="2019-10" db="EMBL/GenBank/DDBJ databases">
        <title>The sequence and de novo assembly of the wild yak genome.</title>
        <authorList>
            <person name="Liu Y."/>
        </authorList>
    </citation>
    <scope>NUCLEOTIDE SEQUENCE [LARGE SCALE GENOMIC DNA]</scope>
    <source>
        <strain evidence="2">WY2019</strain>
    </source>
</reference>
<organism evidence="2 3">
    <name type="scientific">Bos mutus</name>
    <name type="common">wild yak</name>
    <dbReference type="NCBI Taxonomy" id="72004"/>
    <lineage>
        <taxon>Eukaryota</taxon>
        <taxon>Metazoa</taxon>
        <taxon>Chordata</taxon>
        <taxon>Craniata</taxon>
        <taxon>Vertebrata</taxon>
        <taxon>Euteleostomi</taxon>
        <taxon>Mammalia</taxon>
        <taxon>Eutheria</taxon>
        <taxon>Laurasiatheria</taxon>
        <taxon>Artiodactyla</taxon>
        <taxon>Ruminantia</taxon>
        <taxon>Pecora</taxon>
        <taxon>Bovidae</taxon>
        <taxon>Bovinae</taxon>
        <taxon>Bos</taxon>
    </lineage>
</organism>
<gene>
    <name evidence="2" type="ORF">E5288_WYG001590</name>
</gene>
<name>A0A6B0RH75_9CETA</name>
<dbReference type="AlphaFoldDB" id="A0A6B0RH75"/>
<feature type="region of interest" description="Disordered" evidence="1">
    <location>
        <begin position="1"/>
        <end position="32"/>
    </location>
</feature>
<dbReference type="Proteomes" id="UP000322234">
    <property type="component" value="Unassembled WGS sequence"/>
</dbReference>
<sequence length="107" mass="11185">MQRTRSPARGAQSGGAALTPAPPPGTPPRGQARAIRRCVCAGDGSAQFCSQGSGVPARPVVRTSPRKKTATPTRPSRRSAAANGLTWFGCVLPRNKEEMEGPLSFID</sequence>
<proteinExistence type="predicted"/>
<dbReference type="EMBL" id="VBQZ03000037">
    <property type="protein sequence ID" value="MXQ87374.1"/>
    <property type="molecule type" value="Genomic_DNA"/>
</dbReference>
<accession>A0A6B0RH75</accession>